<dbReference type="Proteomes" id="UP000053958">
    <property type="component" value="Unassembled WGS sequence"/>
</dbReference>
<reference evidence="11 12" key="1">
    <citation type="submission" date="2015-04" db="EMBL/GenBank/DDBJ databases">
        <authorList>
            <person name="Heijne W.H."/>
            <person name="Fedorova N.D."/>
            <person name="Nierman W.C."/>
            <person name="Vollebregt A.W."/>
            <person name="Zhao Z."/>
            <person name="Wu L."/>
            <person name="Kumar M."/>
            <person name="Stam H."/>
            <person name="van den Berg M.A."/>
            <person name="Pel H.J."/>
        </authorList>
    </citation>
    <scope>NUCLEOTIDE SEQUENCE [LARGE SCALE GENOMIC DNA]</scope>
    <source>
        <strain evidence="11 12">CBS 393.64</strain>
    </source>
</reference>
<keyword evidence="7 10" id="KW-1133">Transmembrane helix</keyword>
<dbReference type="GeneID" id="25320056"/>
<sequence length="489" mass="56260">MALFPGRVRRRDVLIAIILLVIFWLLTPLWQYSPKPHGIVRRTRLDYRPQQEFWRYLHTLFKKNDPGITLPERPGPAALIEYNDTHEIPRPELLQIPQTAVDKIRDAHKGFVNDIKVDNAQWSLPYKPNTRGIVTAASGVSFPILLVSLRMIRRTHTTLPMEVFMMLEEEYEPDICEGVLPSLNATCVIISDILGAKGMKDIQRAQLKSLAILFSSFEDILWLDSDCFPLRDPEYIFQSEVYQSTGLITWPDFWAMTTSPLYYEISSQHPLPLKERPSTEAAELLLSKKKHSLTLMLVSYYNYYGPSHYYPLLSQGAPGGGDKETFLAAASALGEPFYAITERARRLGHPTMNGDLVGSATVHYDPIRDHEPITHEKLQPKNEKATTLPRALFIHTYYPKLESATIFDPFNVQPTRNPDGKWSRAWTKPEETIYNVGFDTEIHFWEEVKWVACNLENKFLSWKNKWGVCERVTHYWNSVFEGIQSSTAN</sequence>
<evidence type="ECO:0000256" key="8">
    <source>
        <dbReference type="ARBA" id="ARBA00023034"/>
    </source>
</evidence>
<dbReference type="GO" id="GO:0000139">
    <property type="term" value="C:Golgi membrane"/>
    <property type="evidence" value="ECO:0007669"/>
    <property type="project" value="UniProtKB-SubCell"/>
</dbReference>
<evidence type="ECO:0000256" key="7">
    <source>
        <dbReference type="ARBA" id="ARBA00022989"/>
    </source>
</evidence>
<dbReference type="EMBL" id="LASV01000476">
    <property type="protein sequence ID" value="KKA18263.1"/>
    <property type="molecule type" value="Genomic_DNA"/>
</dbReference>
<evidence type="ECO:0000313" key="12">
    <source>
        <dbReference type="Proteomes" id="UP000053958"/>
    </source>
</evidence>
<comment type="pathway">
    <text evidence="2">Protein modification; protein glycosylation.</text>
</comment>
<dbReference type="STRING" id="1408163.A0A0F4YL00"/>
<accession>A0A0F4YL00</accession>
<organism evidence="11 12">
    <name type="scientific">Rasamsonia emersonii (strain ATCC 16479 / CBS 393.64 / IMI 116815)</name>
    <dbReference type="NCBI Taxonomy" id="1408163"/>
    <lineage>
        <taxon>Eukaryota</taxon>
        <taxon>Fungi</taxon>
        <taxon>Dikarya</taxon>
        <taxon>Ascomycota</taxon>
        <taxon>Pezizomycotina</taxon>
        <taxon>Eurotiomycetes</taxon>
        <taxon>Eurotiomycetidae</taxon>
        <taxon>Eurotiales</taxon>
        <taxon>Trichocomaceae</taxon>
        <taxon>Rasamsonia</taxon>
    </lineage>
</organism>
<dbReference type="InterPro" id="IPR022751">
    <property type="entry name" value="Alpha_mannosyltransferase"/>
</dbReference>
<dbReference type="SUPFAM" id="SSF53448">
    <property type="entry name" value="Nucleotide-diphospho-sugar transferases"/>
    <property type="match status" value="1"/>
</dbReference>
<evidence type="ECO:0008006" key="13">
    <source>
        <dbReference type="Google" id="ProtNLM"/>
    </source>
</evidence>
<comment type="similarity">
    <text evidence="3">Belongs to the MNN1/MNT family.</text>
</comment>
<keyword evidence="12" id="KW-1185">Reference proteome</keyword>
<keyword evidence="8" id="KW-0333">Golgi apparatus</keyword>
<dbReference type="OrthoDB" id="4484309at2759"/>
<evidence type="ECO:0000256" key="9">
    <source>
        <dbReference type="ARBA" id="ARBA00023136"/>
    </source>
</evidence>
<gene>
    <name evidence="11" type="ORF">T310_7791</name>
</gene>
<comment type="subcellular location">
    <subcellularLocation>
        <location evidence="1">Golgi apparatus membrane</location>
        <topology evidence="1">Single-pass type II membrane protein</topology>
    </subcellularLocation>
</comment>
<protein>
    <recommendedName>
        <fullName evidence="13">Alpha-1,2-mannosyltransferase</fullName>
    </recommendedName>
</protein>
<dbReference type="PANTHER" id="PTHR31646:SF1">
    <property type="entry name" value="ALPHA-1,2-MANNOSYLTRANSFERASE MNN2"/>
    <property type="match status" value="1"/>
</dbReference>
<evidence type="ECO:0000256" key="4">
    <source>
        <dbReference type="ARBA" id="ARBA00022679"/>
    </source>
</evidence>
<evidence type="ECO:0000256" key="6">
    <source>
        <dbReference type="ARBA" id="ARBA00022968"/>
    </source>
</evidence>
<proteinExistence type="inferred from homology"/>
<keyword evidence="4" id="KW-0808">Transferase</keyword>
<evidence type="ECO:0000313" key="11">
    <source>
        <dbReference type="EMBL" id="KKA18263.1"/>
    </source>
</evidence>
<comment type="caution">
    <text evidence="11">The sequence shown here is derived from an EMBL/GenBank/DDBJ whole genome shotgun (WGS) entry which is preliminary data.</text>
</comment>
<dbReference type="Pfam" id="PF11051">
    <property type="entry name" value="Mannosyl_trans3"/>
    <property type="match status" value="2"/>
</dbReference>
<dbReference type="PANTHER" id="PTHR31646">
    <property type="entry name" value="ALPHA-1,2-MANNOSYLTRANSFERASE MNN2"/>
    <property type="match status" value="1"/>
</dbReference>
<keyword evidence="5 10" id="KW-0812">Transmembrane</keyword>
<dbReference type="RefSeq" id="XP_013324875.1">
    <property type="nucleotide sequence ID" value="XM_013469421.1"/>
</dbReference>
<evidence type="ECO:0000256" key="5">
    <source>
        <dbReference type="ARBA" id="ARBA00022692"/>
    </source>
</evidence>
<keyword evidence="6" id="KW-0735">Signal-anchor</keyword>
<dbReference type="AlphaFoldDB" id="A0A0F4YL00"/>
<evidence type="ECO:0000256" key="3">
    <source>
        <dbReference type="ARBA" id="ARBA00009105"/>
    </source>
</evidence>
<evidence type="ECO:0000256" key="10">
    <source>
        <dbReference type="SAM" id="Phobius"/>
    </source>
</evidence>
<dbReference type="GO" id="GO:0046354">
    <property type="term" value="P:mannan biosynthetic process"/>
    <property type="evidence" value="ECO:0007669"/>
    <property type="project" value="TreeGrafter"/>
</dbReference>
<name>A0A0F4YL00_RASE3</name>
<dbReference type="GO" id="GO:0000026">
    <property type="term" value="F:alpha-1,2-mannosyltransferase activity"/>
    <property type="evidence" value="ECO:0007669"/>
    <property type="project" value="TreeGrafter"/>
</dbReference>
<dbReference type="InterPro" id="IPR029044">
    <property type="entry name" value="Nucleotide-diphossugar_trans"/>
</dbReference>
<keyword evidence="9 10" id="KW-0472">Membrane</keyword>
<evidence type="ECO:0000256" key="2">
    <source>
        <dbReference type="ARBA" id="ARBA00004922"/>
    </source>
</evidence>
<evidence type="ECO:0000256" key="1">
    <source>
        <dbReference type="ARBA" id="ARBA00004323"/>
    </source>
</evidence>
<feature type="transmembrane region" description="Helical" evidence="10">
    <location>
        <begin position="12"/>
        <end position="32"/>
    </location>
</feature>